<dbReference type="GO" id="GO:0031380">
    <property type="term" value="C:nuclear RNA-directed RNA polymerase complex"/>
    <property type="evidence" value="ECO:0007669"/>
    <property type="project" value="TreeGrafter"/>
</dbReference>
<dbReference type="InParanoid" id="A0A0C9ZS70"/>
<evidence type="ECO:0000259" key="3">
    <source>
        <dbReference type="Pfam" id="PF05183"/>
    </source>
</evidence>
<feature type="compositionally biased region" description="Basic residues" evidence="2">
    <location>
        <begin position="240"/>
        <end position="249"/>
    </location>
</feature>
<dbReference type="InterPro" id="IPR007855">
    <property type="entry name" value="RDRP"/>
</dbReference>
<feature type="domain" description="RDRP core" evidence="3">
    <location>
        <begin position="296"/>
        <end position="407"/>
    </location>
</feature>
<reference evidence="4 5" key="1">
    <citation type="submission" date="2014-04" db="EMBL/GenBank/DDBJ databases">
        <authorList>
            <consortium name="DOE Joint Genome Institute"/>
            <person name="Kuo A."/>
            <person name="Ruytinx J."/>
            <person name="Rineau F."/>
            <person name="Colpaert J."/>
            <person name="Kohler A."/>
            <person name="Nagy L.G."/>
            <person name="Floudas D."/>
            <person name="Copeland A."/>
            <person name="Barry K.W."/>
            <person name="Cichocki N."/>
            <person name="Veneault-Fourrey C."/>
            <person name="LaButti K."/>
            <person name="Lindquist E.A."/>
            <person name="Lipzen A."/>
            <person name="Lundell T."/>
            <person name="Morin E."/>
            <person name="Murat C."/>
            <person name="Sun H."/>
            <person name="Tunlid A."/>
            <person name="Henrissat B."/>
            <person name="Grigoriev I.V."/>
            <person name="Hibbett D.S."/>
            <person name="Martin F."/>
            <person name="Nordberg H.P."/>
            <person name="Cantor M.N."/>
            <person name="Hua S.X."/>
        </authorList>
    </citation>
    <scope>NUCLEOTIDE SEQUENCE [LARGE SCALE GENOMIC DNA]</scope>
    <source>
        <strain evidence="4 5">UH-Slu-Lm8-n1</strain>
    </source>
</reference>
<dbReference type="Pfam" id="PF05183">
    <property type="entry name" value="RdRP"/>
    <property type="match status" value="2"/>
</dbReference>
<evidence type="ECO:0000256" key="2">
    <source>
        <dbReference type="SAM" id="MobiDB-lite"/>
    </source>
</evidence>
<protein>
    <recommendedName>
        <fullName evidence="1">RNA-dependent RNA polymerase</fullName>
        <ecNumber evidence="1">2.7.7.48</ecNumber>
    </recommendedName>
</protein>
<feature type="domain" description="RDRP core" evidence="3">
    <location>
        <begin position="605"/>
        <end position="770"/>
    </location>
</feature>
<keyword evidence="1" id="KW-0696">RNA-directed RNA polymerase</keyword>
<dbReference type="GO" id="GO:0030422">
    <property type="term" value="P:siRNA processing"/>
    <property type="evidence" value="ECO:0007669"/>
    <property type="project" value="TreeGrafter"/>
</dbReference>
<comment type="similarity">
    <text evidence="1">Belongs to the RdRP family.</text>
</comment>
<dbReference type="InterPro" id="IPR057596">
    <property type="entry name" value="RDRP_core"/>
</dbReference>
<name>A0A0C9ZS70_9AGAM</name>
<gene>
    <name evidence="4" type="ORF">CY34DRAFT_19262</name>
</gene>
<dbReference type="STRING" id="930992.A0A0C9ZS70"/>
<sequence length="799" mass="90618">MQLREEQERLLNRGNRSFPLLRYSFGCFLHDGSFSSRVSPPGAARVNLDQERRQLLFTFEPQINTDDDFSDGGIDWEEILGYPSVTAAYSLQNIATLVGSRDEDTTVLFIRADAPPVYSLHSEVDGNDNTMRLQPVRRGYVIYTCRNRHHHHLRYSTQHHIRIYDHTSSGIPVEKLHEFYSQIPYKLGFEVQKTISDSVLIGMEILSLKECILSLQAEHGDDAPEIFRSFASELEGRSASRTRRHKQRAQRQSSQENLPSLLRRVTQDFIREHQKPRPLLAPPPQSGVYLSYHLILTPTRDILEGPFSDQSNNVLRRYGHPECFLHVSFQDENRSKLHQEVDCSIQNLLEVRCRSTLLNGCRVAGRRFQFLGYSMSGLKEHSVWFVTPFKDESGKLLNAQSIRDNLMLAFWRAYDRRVQLHIGRACQRYMEVYAEGKKAICEATTYPIGLPISTWRGQRHGRPRSYHPRKARPSQIKFDAPENLTFDVQSTSSEPIPVFLNRPLISFMEFLGVDTQRIIELQDDDICKAQSVRLSCTDASKVIQQHGMGASFHLLSLFSNLSSILQLEIGDTEDGPSLWTNKLIESSLCCAETHILWELKYHAHIAVPELDHLMNVVVFSCQGERAFASCLGGGDLDDDTFNLILDPRLLPTKLFKPGEYKAATIKTTPGACGISDVADFIQSDLIGPIAISHLRFSDLKDPSCTECIQLANFASQALDFPKSGTPVHFYSIPWLPRSQSSPDFLAKERDNITSKQFYNSPKLLSQLYGRVPMRKGIPTAWNGNHSPSDGATVNAAFLT</sequence>
<keyword evidence="1" id="KW-0694">RNA-binding</keyword>
<feature type="region of interest" description="Disordered" evidence="2">
    <location>
        <begin position="237"/>
        <end position="257"/>
    </location>
</feature>
<dbReference type="GO" id="GO:0003968">
    <property type="term" value="F:RNA-directed RNA polymerase activity"/>
    <property type="evidence" value="ECO:0007669"/>
    <property type="project" value="UniProtKB-KW"/>
</dbReference>
<organism evidence="4 5">
    <name type="scientific">Suillus luteus UH-Slu-Lm8-n1</name>
    <dbReference type="NCBI Taxonomy" id="930992"/>
    <lineage>
        <taxon>Eukaryota</taxon>
        <taxon>Fungi</taxon>
        <taxon>Dikarya</taxon>
        <taxon>Basidiomycota</taxon>
        <taxon>Agaricomycotina</taxon>
        <taxon>Agaricomycetes</taxon>
        <taxon>Agaricomycetidae</taxon>
        <taxon>Boletales</taxon>
        <taxon>Suillineae</taxon>
        <taxon>Suillaceae</taxon>
        <taxon>Suillus</taxon>
    </lineage>
</organism>
<dbReference type="EC" id="2.7.7.48" evidence="1"/>
<dbReference type="EMBL" id="KN836382">
    <property type="protein sequence ID" value="KIK32141.1"/>
    <property type="molecule type" value="Genomic_DNA"/>
</dbReference>
<evidence type="ECO:0000256" key="1">
    <source>
        <dbReference type="RuleBase" id="RU363098"/>
    </source>
</evidence>
<dbReference type="HOGENOM" id="CLU_001366_2_1_1"/>
<evidence type="ECO:0000313" key="5">
    <source>
        <dbReference type="Proteomes" id="UP000054485"/>
    </source>
</evidence>
<proteinExistence type="inferred from homology"/>
<dbReference type="Proteomes" id="UP000054485">
    <property type="component" value="Unassembled WGS sequence"/>
</dbReference>
<comment type="catalytic activity">
    <reaction evidence="1">
        <text>RNA(n) + a ribonucleoside 5'-triphosphate = RNA(n+1) + diphosphate</text>
        <dbReference type="Rhea" id="RHEA:21248"/>
        <dbReference type="Rhea" id="RHEA-COMP:14527"/>
        <dbReference type="Rhea" id="RHEA-COMP:17342"/>
        <dbReference type="ChEBI" id="CHEBI:33019"/>
        <dbReference type="ChEBI" id="CHEBI:61557"/>
        <dbReference type="ChEBI" id="CHEBI:140395"/>
        <dbReference type="EC" id="2.7.7.48"/>
    </reaction>
</comment>
<dbReference type="OrthoDB" id="6513042at2759"/>
<dbReference type="PANTHER" id="PTHR23079:SF55">
    <property type="entry name" value="RNA-DIRECTED RNA POLYMERASE"/>
    <property type="match status" value="1"/>
</dbReference>
<keyword evidence="1" id="KW-0548">Nucleotidyltransferase</keyword>
<dbReference type="AlphaFoldDB" id="A0A0C9ZS70"/>
<dbReference type="PANTHER" id="PTHR23079">
    <property type="entry name" value="RNA-DEPENDENT RNA POLYMERASE"/>
    <property type="match status" value="1"/>
</dbReference>
<keyword evidence="1" id="KW-0808">Transferase</keyword>
<accession>A0A0C9ZS70</accession>
<evidence type="ECO:0000313" key="4">
    <source>
        <dbReference type="EMBL" id="KIK32141.1"/>
    </source>
</evidence>
<keyword evidence="5" id="KW-1185">Reference proteome</keyword>
<dbReference type="GO" id="GO:0003723">
    <property type="term" value="F:RNA binding"/>
    <property type="evidence" value="ECO:0007669"/>
    <property type="project" value="UniProtKB-KW"/>
</dbReference>
<reference evidence="5" key="2">
    <citation type="submission" date="2015-01" db="EMBL/GenBank/DDBJ databases">
        <title>Evolutionary Origins and Diversification of the Mycorrhizal Mutualists.</title>
        <authorList>
            <consortium name="DOE Joint Genome Institute"/>
            <consortium name="Mycorrhizal Genomics Consortium"/>
            <person name="Kohler A."/>
            <person name="Kuo A."/>
            <person name="Nagy L.G."/>
            <person name="Floudas D."/>
            <person name="Copeland A."/>
            <person name="Barry K.W."/>
            <person name="Cichocki N."/>
            <person name="Veneault-Fourrey C."/>
            <person name="LaButti K."/>
            <person name="Lindquist E.A."/>
            <person name="Lipzen A."/>
            <person name="Lundell T."/>
            <person name="Morin E."/>
            <person name="Murat C."/>
            <person name="Riley R."/>
            <person name="Ohm R."/>
            <person name="Sun H."/>
            <person name="Tunlid A."/>
            <person name="Henrissat B."/>
            <person name="Grigoriev I.V."/>
            <person name="Hibbett D.S."/>
            <person name="Martin F."/>
        </authorList>
    </citation>
    <scope>NUCLEOTIDE SEQUENCE [LARGE SCALE GENOMIC DNA]</scope>
    <source>
        <strain evidence="5">UH-Slu-Lm8-n1</strain>
    </source>
</reference>